<organism evidence="3 4">
    <name type="scientific">Symbiodinium microadriaticum</name>
    <name type="common">Dinoflagellate</name>
    <name type="synonym">Zooxanthella microadriatica</name>
    <dbReference type="NCBI Taxonomy" id="2951"/>
    <lineage>
        <taxon>Eukaryota</taxon>
        <taxon>Sar</taxon>
        <taxon>Alveolata</taxon>
        <taxon>Dinophyceae</taxon>
        <taxon>Suessiales</taxon>
        <taxon>Symbiodiniaceae</taxon>
        <taxon>Symbiodinium</taxon>
    </lineage>
</organism>
<feature type="coiled-coil region" evidence="1">
    <location>
        <begin position="794"/>
        <end position="828"/>
    </location>
</feature>
<gene>
    <name evidence="3" type="ORF">AK812_SmicGene42295</name>
</gene>
<accession>A0A1Q9C3Y7</accession>
<protein>
    <submittedName>
        <fullName evidence="3">Uncharacterized protein</fullName>
    </submittedName>
</protein>
<keyword evidence="1" id="KW-0175">Coiled coil</keyword>
<dbReference type="AlphaFoldDB" id="A0A1Q9C3Y7"/>
<evidence type="ECO:0000256" key="2">
    <source>
        <dbReference type="SAM" id="MobiDB-lite"/>
    </source>
</evidence>
<dbReference type="EMBL" id="LSRX01001735">
    <property type="protein sequence ID" value="OLP77632.1"/>
    <property type="molecule type" value="Genomic_DNA"/>
</dbReference>
<feature type="coiled-coil region" evidence="1">
    <location>
        <begin position="1118"/>
        <end position="1145"/>
    </location>
</feature>
<dbReference type="OrthoDB" id="447821at2759"/>
<evidence type="ECO:0000313" key="4">
    <source>
        <dbReference type="Proteomes" id="UP000186817"/>
    </source>
</evidence>
<name>A0A1Q9C3Y7_SYMMI</name>
<feature type="region of interest" description="Disordered" evidence="2">
    <location>
        <begin position="65"/>
        <end position="84"/>
    </location>
</feature>
<comment type="caution">
    <text evidence="3">The sequence shown here is derived from an EMBL/GenBank/DDBJ whole genome shotgun (WGS) entry which is preliminary data.</text>
</comment>
<feature type="compositionally biased region" description="Basic and acidic residues" evidence="2">
    <location>
        <begin position="66"/>
        <end position="84"/>
    </location>
</feature>
<keyword evidence="4" id="KW-1185">Reference proteome</keyword>
<evidence type="ECO:0000256" key="1">
    <source>
        <dbReference type="SAM" id="Coils"/>
    </source>
</evidence>
<reference evidence="3 4" key="1">
    <citation type="submission" date="2016-02" db="EMBL/GenBank/DDBJ databases">
        <title>Genome analysis of coral dinoflagellate symbionts highlights evolutionary adaptations to a symbiotic lifestyle.</title>
        <authorList>
            <person name="Aranda M."/>
            <person name="Li Y."/>
            <person name="Liew Y.J."/>
            <person name="Baumgarten S."/>
            <person name="Simakov O."/>
            <person name="Wilson M."/>
            <person name="Piel J."/>
            <person name="Ashoor H."/>
            <person name="Bougouffa S."/>
            <person name="Bajic V.B."/>
            <person name="Ryu T."/>
            <person name="Ravasi T."/>
            <person name="Bayer T."/>
            <person name="Micklem G."/>
            <person name="Kim H."/>
            <person name="Bhak J."/>
            <person name="Lajeunesse T.C."/>
            <person name="Voolstra C.R."/>
        </authorList>
    </citation>
    <scope>NUCLEOTIDE SEQUENCE [LARGE SCALE GENOMIC DNA]</scope>
    <source>
        <strain evidence="3 4">CCMP2467</strain>
    </source>
</reference>
<evidence type="ECO:0000313" key="3">
    <source>
        <dbReference type="EMBL" id="OLP77632.1"/>
    </source>
</evidence>
<sequence length="1179" mass="130675">MAAAGSSQGSAAGGETALGALHCQKCGQPTTMSLSSATGRNALLRACNGCLATDRWINRITAKPKKREETEDEKQRRTNGLRIKEDLKKKSPEEKKAFYIEQKIARQAEDQKKKRTFSSAVGSVEESRNMASLRDDVNNYIPFKKWAQQEMVLKVYNTLAEAKLGWEKHLADPATVSIIEKGETLVLDYGGVEMRGRQAHSLKAGLRQRMDISEQTDLDEYLEESESRLKRARSRLQVEMTANSEKACDEPQSNIPLLTVSKDLSQLRELEEARDAELQMQAIAIEESQKQEKEERKRKQEATEKSLPLEKLALQATRKKAVQSMGDVVLRQQSAITALSAECQKLCEFESQELQDEMKEKMTAVDQAIEVLSEEIAKLDADWEHKEKESTTTAEEMAELRGQIAVSMKGFHSNNDAARNVKSKVQDVRVWMAKTKKAINEREKAAAKTAAGKKMGKLAASMPLEALAEKLAKELKDESSYGSVDYSLNSKQLLQKLAPVTFDLARAKNLCDMVAGLDYYKLQKTWVLEKMKASASNSCCAVISKRPVAKRLKDYVAKSFPETEGEGQGGDALVGLPSEIADTFSLQFGQRLSKTASLYTRTDMNCPMLLICLEGQLTVGGVASSHLQASTLQELPKKLERMKGQELADLVKKAGWMVQLQPQGSLLIPPDTVWFEIAPQDNVHSLRMLVARNSLAGPMKAFLEKMNSEGSIQDGDVFFKMLTWLRGATQVGKLPMASDSQQPSESPIFPSEITVSDGEENKLPIEKGAALLRRSKKLQQGDKDLEIFCLEQELEAAKEDNGHLKLTIKSHEETIKGLNHKIQQLEAKKQGEKWFGENEQFTFVTKRGMDCLFGGSPEMPQKQPRPHGQRGEKLICLIVKDAHTSACAAIPTPAKGGPIAFKFLVAELCKFIGFCGHSEVTLRSDGEPTCRALQQGVKDLRDKLKLTTHLEQTEKGDHQGNPAEQTVNQVRQLAGTLLSQLEEETGEHISTNSPVHAWAFRHASWLLTRYARAESHSAFELITGRPYLGPAFCGEWQARLAQGAAVRVVDKGTTLLPLKLDSLALFLEGSADSAKWERPLSERKSVTVSRPFAQTPPAQQAAEQVLLYLRAFDLQFAASRLQGRVAELRSTVARLAAQLEDSEASSFDLVLPRLQEPLPPRLLPEGPLAERSGCFFDGA</sequence>
<dbReference type="Proteomes" id="UP000186817">
    <property type="component" value="Unassembled WGS sequence"/>
</dbReference>
<proteinExistence type="predicted"/>
<feature type="coiled-coil region" evidence="1">
    <location>
        <begin position="351"/>
        <end position="389"/>
    </location>
</feature>